<evidence type="ECO:0000313" key="2">
    <source>
        <dbReference type="Proteomes" id="UP000789702"/>
    </source>
</evidence>
<protein>
    <submittedName>
        <fullName evidence="1">4578_t:CDS:1</fullName>
    </submittedName>
</protein>
<gene>
    <name evidence="1" type="ORF">DHETER_LOCUS16056</name>
</gene>
<reference evidence="1" key="1">
    <citation type="submission" date="2021-06" db="EMBL/GenBank/DDBJ databases">
        <authorList>
            <person name="Kallberg Y."/>
            <person name="Tangrot J."/>
            <person name="Rosling A."/>
        </authorList>
    </citation>
    <scope>NUCLEOTIDE SEQUENCE</scope>
    <source>
        <strain evidence="1">IL203A</strain>
    </source>
</reference>
<organism evidence="1 2">
    <name type="scientific">Dentiscutata heterogama</name>
    <dbReference type="NCBI Taxonomy" id="1316150"/>
    <lineage>
        <taxon>Eukaryota</taxon>
        <taxon>Fungi</taxon>
        <taxon>Fungi incertae sedis</taxon>
        <taxon>Mucoromycota</taxon>
        <taxon>Glomeromycotina</taxon>
        <taxon>Glomeromycetes</taxon>
        <taxon>Diversisporales</taxon>
        <taxon>Gigasporaceae</taxon>
        <taxon>Dentiscutata</taxon>
    </lineage>
</organism>
<evidence type="ECO:0000313" key="1">
    <source>
        <dbReference type="EMBL" id="CAG8774923.1"/>
    </source>
</evidence>
<proteinExistence type="predicted"/>
<keyword evidence="2" id="KW-1185">Reference proteome</keyword>
<accession>A0ACA9R383</accession>
<name>A0ACA9R383_9GLOM</name>
<dbReference type="Proteomes" id="UP000789702">
    <property type="component" value="Unassembled WGS sequence"/>
</dbReference>
<comment type="caution">
    <text evidence="1">The sequence shown here is derived from an EMBL/GenBank/DDBJ whole genome shotgun (WGS) entry which is preliminary data.</text>
</comment>
<dbReference type="EMBL" id="CAJVPU010059191">
    <property type="protein sequence ID" value="CAG8774923.1"/>
    <property type="molecule type" value="Genomic_DNA"/>
</dbReference>
<feature type="non-terminal residue" evidence="1">
    <location>
        <position position="1"/>
    </location>
</feature>
<sequence>VWQYNFCKIEVEEEYKSRIEKKEAFVTAVACYKLYLTQRSGVYQFKRLENKAEKKLKNIQLLIEVSTILPFMTSVDVDLSQTISQAPVVPPTRP</sequence>